<feature type="region of interest" description="Disordered" evidence="1">
    <location>
        <begin position="172"/>
        <end position="248"/>
    </location>
</feature>
<evidence type="ECO:0000313" key="2">
    <source>
        <dbReference type="EMBL" id="KAA8586952.1"/>
    </source>
</evidence>
<proteinExistence type="predicted"/>
<feature type="compositionally biased region" description="Polar residues" evidence="1">
    <location>
        <begin position="172"/>
        <end position="186"/>
    </location>
</feature>
<dbReference type="AlphaFoldDB" id="A0A5J5CX75"/>
<evidence type="ECO:0000313" key="3">
    <source>
        <dbReference type="Proteomes" id="UP000327493"/>
    </source>
</evidence>
<accession>A0A5J5CX75</accession>
<name>A0A5J5CX75_9PERO</name>
<dbReference type="Proteomes" id="UP000327493">
    <property type="component" value="Chromosome 13"/>
</dbReference>
<feature type="compositionally biased region" description="Polar residues" evidence="1">
    <location>
        <begin position="207"/>
        <end position="225"/>
    </location>
</feature>
<reference evidence="2 3" key="1">
    <citation type="submission" date="2019-08" db="EMBL/GenBank/DDBJ databases">
        <title>A chromosome-level genome assembly, high-density linkage maps, and genome scans reveal the genomic architecture of hybrid incompatibilities underlying speciation via character displacement in darters (Percidae: Etheostominae).</title>
        <authorList>
            <person name="Moran R.L."/>
            <person name="Catchen J.M."/>
            <person name="Fuller R.C."/>
        </authorList>
    </citation>
    <scope>NUCLEOTIDE SEQUENCE [LARGE SCALE GENOMIC DNA]</scope>
    <source>
        <strain evidence="2">EspeVRDwgs_2016</strain>
        <tissue evidence="2">Muscle</tissue>
    </source>
</reference>
<keyword evidence="3" id="KW-1185">Reference proteome</keyword>
<comment type="caution">
    <text evidence="2">The sequence shown here is derived from an EMBL/GenBank/DDBJ whole genome shotgun (WGS) entry which is preliminary data.</text>
</comment>
<feature type="compositionally biased region" description="Basic and acidic residues" evidence="1">
    <location>
        <begin position="187"/>
        <end position="199"/>
    </location>
</feature>
<organism evidence="2 3">
    <name type="scientific">Etheostoma spectabile</name>
    <name type="common">orangethroat darter</name>
    <dbReference type="NCBI Taxonomy" id="54343"/>
    <lineage>
        <taxon>Eukaryota</taxon>
        <taxon>Metazoa</taxon>
        <taxon>Chordata</taxon>
        <taxon>Craniata</taxon>
        <taxon>Vertebrata</taxon>
        <taxon>Euteleostomi</taxon>
        <taxon>Actinopterygii</taxon>
        <taxon>Neopterygii</taxon>
        <taxon>Teleostei</taxon>
        <taxon>Neoteleostei</taxon>
        <taxon>Acanthomorphata</taxon>
        <taxon>Eupercaria</taxon>
        <taxon>Perciformes</taxon>
        <taxon>Percoidei</taxon>
        <taxon>Percidae</taxon>
        <taxon>Etheostomatinae</taxon>
        <taxon>Etheostoma</taxon>
    </lineage>
</organism>
<protein>
    <submittedName>
        <fullName evidence="2">Uncharacterized protein</fullName>
    </submittedName>
</protein>
<sequence length="292" mass="33175">MFQLSVGGPAALLTQLGTTVSVTHWRRIKHHDYFSKQALSISVYCLTHIHTVQRNADSIGEHCRIVTQLVFFPLSICCSRHQKIQSSWWCQDHSQEPADKMFIKNADLRNPRHHHELFLRSRPYRGELPTVAGFLLYPDTPAKMETTSQDAFCFRPVSQHDRGKGDHIALNAQQESLHSHPTSSRQTGREKSSRGWKPGEDEEGNHDQTAGTKEQDTTKMQSQYQKDFPPPSSCCRRRTPALPQPDNIGINPAFRIDFSTMQRENYPGWPIMGPMCAGRLRAASSGKPNMKK</sequence>
<evidence type="ECO:0000256" key="1">
    <source>
        <dbReference type="SAM" id="MobiDB-lite"/>
    </source>
</evidence>
<dbReference type="OrthoDB" id="9973968at2759"/>
<dbReference type="EMBL" id="VOFY01000013">
    <property type="protein sequence ID" value="KAA8586952.1"/>
    <property type="molecule type" value="Genomic_DNA"/>
</dbReference>
<gene>
    <name evidence="2" type="ORF">FQN60_000788</name>
</gene>